<dbReference type="AlphaFoldDB" id="A0A225WV56"/>
<dbReference type="Proteomes" id="UP000198211">
    <property type="component" value="Unassembled WGS sequence"/>
</dbReference>
<evidence type="ECO:0000256" key="1">
    <source>
        <dbReference type="SAM" id="SignalP"/>
    </source>
</evidence>
<dbReference type="OrthoDB" id="146583at2759"/>
<reference evidence="3" key="1">
    <citation type="submission" date="2017-03" db="EMBL/GenBank/DDBJ databases">
        <title>Phytopthora megakarya and P. palmivora, two closely related causual agents of cacao black pod achieved similar genome size and gene model numbers by different mechanisms.</title>
        <authorList>
            <person name="Ali S."/>
            <person name="Shao J."/>
            <person name="Larry D.J."/>
            <person name="Kronmiller B."/>
            <person name="Shen D."/>
            <person name="Strem M.D."/>
            <person name="Melnick R.L."/>
            <person name="Guiltinan M.J."/>
            <person name="Tyler B.M."/>
            <person name="Meinhardt L.W."/>
            <person name="Bailey B.A."/>
        </authorList>
    </citation>
    <scope>NUCLEOTIDE SEQUENCE [LARGE SCALE GENOMIC DNA]</scope>
    <source>
        <strain evidence="3">zdho120</strain>
    </source>
</reference>
<organism evidence="2 3">
    <name type="scientific">Phytophthora megakarya</name>
    <dbReference type="NCBI Taxonomy" id="4795"/>
    <lineage>
        <taxon>Eukaryota</taxon>
        <taxon>Sar</taxon>
        <taxon>Stramenopiles</taxon>
        <taxon>Oomycota</taxon>
        <taxon>Peronosporomycetes</taxon>
        <taxon>Peronosporales</taxon>
        <taxon>Peronosporaceae</taxon>
        <taxon>Phytophthora</taxon>
    </lineage>
</organism>
<dbReference type="EMBL" id="NBNE01000289">
    <property type="protein sequence ID" value="OWZ20790.1"/>
    <property type="molecule type" value="Genomic_DNA"/>
</dbReference>
<protein>
    <submittedName>
        <fullName evidence="2">RxLR effector protein</fullName>
    </submittedName>
</protein>
<keyword evidence="3" id="KW-1185">Reference proteome</keyword>
<proteinExistence type="predicted"/>
<accession>A0A225WV56</accession>
<evidence type="ECO:0000313" key="3">
    <source>
        <dbReference type="Proteomes" id="UP000198211"/>
    </source>
</evidence>
<gene>
    <name evidence="2" type="ORF">PHMEG_0004747</name>
</gene>
<sequence length="168" mass="19481">MRSLFWVFLWGFIYLSAYTEVTLAMGSEKFSELDSIKSTPVSFSKNMQIASRYLRRDKAAPTDTAIGVNNVKEEERSVVVDKLKGVGVNLVELIYKLVGKIVGQAKVDKYRTNLYQKHVEKLFKKNVNPDIYLIKANRETNPILKARFMRIDRMYKDLLEGKQKLHRS</sequence>
<comment type="caution">
    <text evidence="2">The sequence shown here is derived from an EMBL/GenBank/DDBJ whole genome shotgun (WGS) entry which is preliminary data.</text>
</comment>
<name>A0A225WV56_9STRA</name>
<feature type="signal peptide" evidence="1">
    <location>
        <begin position="1"/>
        <end position="19"/>
    </location>
</feature>
<evidence type="ECO:0000313" key="2">
    <source>
        <dbReference type="EMBL" id="OWZ20790.1"/>
    </source>
</evidence>
<keyword evidence="1" id="KW-0732">Signal</keyword>
<feature type="chain" id="PRO_5013189094" evidence="1">
    <location>
        <begin position="20"/>
        <end position="168"/>
    </location>
</feature>